<reference evidence="2" key="1">
    <citation type="journal article" date="2017" name="Nature">
        <title>The sunflower genome provides insights into oil metabolism, flowering and Asterid evolution.</title>
        <authorList>
            <person name="Badouin H."/>
            <person name="Gouzy J."/>
            <person name="Grassa C.J."/>
            <person name="Murat F."/>
            <person name="Staton S.E."/>
            <person name="Cottret L."/>
            <person name="Lelandais-Briere C."/>
            <person name="Owens G.L."/>
            <person name="Carrere S."/>
            <person name="Mayjonade B."/>
            <person name="Legrand L."/>
            <person name="Gill N."/>
            <person name="Kane N.C."/>
            <person name="Bowers J.E."/>
            <person name="Hubner S."/>
            <person name="Bellec A."/>
            <person name="Berard A."/>
            <person name="Berges H."/>
            <person name="Blanchet N."/>
            <person name="Boniface M.C."/>
            <person name="Brunel D."/>
            <person name="Catrice O."/>
            <person name="Chaidir N."/>
            <person name="Claudel C."/>
            <person name="Donnadieu C."/>
            <person name="Faraut T."/>
            <person name="Fievet G."/>
            <person name="Helmstetter N."/>
            <person name="King M."/>
            <person name="Knapp S.J."/>
            <person name="Lai Z."/>
            <person name="Le Paslier M.C."/>
            <person name="Lippi Y."/>
            <person name="Lorenzon L."/>
            <person name="Mandel J.R."/>
            <person name="Marage G."/>
            <person name="Marchand G."/>
            <person name="Marquand E."/>
            <person name="Bret-Mestries E."/>
            <person name="Morien E."/>
            <person name="Nambeesan S."/>
            <person name="Nguyen T."/>
            <person name="Pegot-Espagnet P."/>
            <person name="Pouilly N."/>
            <person name="Raftis F."/>
            <person name="Sallet E."/>
            <person name="Schiex T."/>
            <person name="Thomas J."/>
            <person name="Vandecasteele C."/>
            <person name="Vares D."/>
            <person name="Vear F."/>
            <person name="Vautrin S."/>
            <person name="Crespi M."/>
            <person name="Mangin B."/>
            <person name="Burke J.M."/>
            <person name="Salse J."/>
            <person name="Munos S."/>
            <person name="Vincourt P."/>
            <person name="Rieseberg L.H."/>
            <person name="Langlade N.B."/>
        </authorList>
    </citation>
    <scope>NUCLEOTIDE SEQUENCE</scope>
    <source>
        <tissue evidence="2">Leaves</tissue>
    </source>
</reference>
<proteinExistence type="predicted"/>
<keyword evidence="3" id="KW-1185">Reference proteome</keyword>
<accession>A0A9K3P0G4</accession>
<dbReference type="AlphaFoldDB" id="A0A9K3P0G4"/>
<protein>
    <submittedName>
        <fullName evidence="2">Uncharacterized protein</fullName>
    </submittedName>
</protein>
<keyword evidence="1" id="KW-1133">Transmembrane helix</keyword>
<reference evidence="2" key="2">
    <citation type="submission" date="2020-06" db="EMBL/GenBank/DDBJ databases">
        <title>Helianthus annuus Genome sequencing and assembly Release 2.</title>
        <authorList>
            <person name="Gouzy J."/>
            <person name="Langlade N."/>
            <person name="Munos S."/>
        </authorList>
    </citation>
    <scope>NUCLEOTIDE SEQUENCE</scope>
    <source>
        <tissue evidence="2">Leaves</tissue>
    </source>
</reference>
<organism evidence="2 3">
    <name type="scientific">Helianthus annuus</name>
    <name type="common">Common sunflower</name>
    <dbReference type="NCBI Taxonomy" id="4232"/>
    <lineage>
        <taxon>Eukaryota</taxon>
        <taxon>Viridiplantae</taxon>
        <taxon>Streptophyta</taxon>
        <taxon>Embryophyta</taxon>
        <taxon>Tracheophyta</taxon>
        <taxon>Spermatophyta</taxon>
        <taxon>Magnoliopsida</taxon>
        <taxon>eudicotyledons</taxon>
        <taxon>Gunneridae</taxon>
        <taxon>Pentapetalae</taxon>
        <taxon>asterids</taxon>
        <taxon>campanulids</taxon>
        <taxon>Asterales</taxon>
        <taxon>Asteraceae</taxon>
        <taxon>Asteroideae</taxon>
        <taxon>Heliantheae alliance</taxon>
        <taxon>Heliantheae</taxon>
        <taxon>Helianthus</taxon>
    </lineage>
</organism>
<dbReference type="Gramene" id="mRNA:HanXRQr2_Chr02g0077771">
    <property type="protein sequence ID" value="mRNA:HanXRQr2_Chr02g0077771"/>
    <property type="gene ID" value="HanXRQr2_Chr02g0077771"/>
</dbReference>
<feature type="transmembrane region" description="Helical" evidence="1">
    <location>
        <begin position="20"/>
        <end position="38"/>
    </location>
</feature>
<comment type="caution">
    <text evidence="2">The sequence shown here is derived from an EMBL/GenBank/DDBJ whole genome shotgun (WGS) entry which is preliminary data.</text>
</comment>
<sequence length="86" mass="10433">MNSVKAFQGNFYCSGCKYELKMLLWVASMKIYVFVYELKTLFRKLVYITFIFNDIYIYLCYFETFVTLYCFETFVIYIGLFYIGLN</sequence>
<evidence type="ECO:0000256" key="1">
    <source>
        <dbReference type="SAM" id="Phobius"/>
    </source>
</evidence>
<gene>
    <name evidence="2" type="ORF">HanXRQr2_Chr02g0077771</name>
</gene>
<feature type="transmembrane region" description="Helical" evidence="1">
    <location>
        <begin position="58"/>
        <end position="83"/>
    </location>
</feature>
<name>A0A9K3P0G4_HELAN</name>
<evidence type="ECO:0000313" key="2">
    <source>
        <dbReference type="EMBL" id="KAF5819454.1"/>
    </source>
</evidence>
<evidence type="ECO:0000313" key="3">
    <source>
        <dbReference type="Proteomes" id="UP000215914"/>
    </source>
</evidence>
<dbReference type="EMBL" id="MNCJ02000317">
    <property type="protein sequence ID" value="KAF5819454.1"/>
    <property type="molecule type" value="Genomic_DNA"/>
</dbReference>
<keyword evidence="1" id="KW-0472">Membrane</keyword>
<keyword evidence="1" id="KW-0812">Transmembrane</keyword>
<dbReference type="Proteomes" id="UP000215914">
    <property type="component" value="Unassembled WGS sequence"/>
</dbReference>